<dbReference type="AlphaFoldDB" id="E6PLI9"/>
<organism evidence="1">
    <name type="scientific">mine drainage metagenome</name>
    <dbReference type="NCBI Taxonomy" id="410659"/>
    <lineage>
        <taxon>unclassified sequences</taxon>
        <taxon>metagenomes</taxon>
        <taxon>ecological metagenomes</taxon>
    </lineage>
</organism>
<dbReference type="EMBL" id="CABM01000011">
    <property type="protein sequence ID" value="CBH95790.1"/>
    <property type="molecule type" value="Genomic_DNA"/>
</dbReference>
<comment type="caution">
    <text evidence="1">The sequence shown here is derived from an EMBL/GenBank/DDBJ whole genome shotgun (WGS) entry which is preliminary data.</text>
</comment>
<accession>E6PLI9</accession>
<sequence length="69" mass="7130">MVHADGNQGRAARRGLNAIPSRLTDLLPGKARTAKGRARLGWTRFGPGATAIHAACAAGISMLHALGRS</sequence>
<evidence type="ECO:0000313" key="1">
    <source>
        <dbReference type="EMBL" id="CBH95790.1"/>
    </source>
</evidence>
<reference evidence="1" key="1">
    <citation type="submission" date="2009-10" db="EMBL/GenBank/DDBJ databases">
        <title>Diversity of trophic interactions inside an arsenic-rich microbial ecosystem.</title>
        <authorList>
            <person name="Bertin P.N."/>
            <person name="Heinrich-Salmeron A."/>
            <person name="Pelletier E."/>
            <person name="Goulhen-Chollet F."/>
            <person name="Arsene-Ploetze F."/>
            <person name="Gallien S."/>
            <person name="Calteau A."/>
            <person name="Vallenet D."/>
            <person name="Casiot C."/>
            <person name="Chane-Woon-Ming B."/>
            <person name="Giloteaux L."/>
            <person name="Barakat M."/>
            <person name="Bonnefoy V."/>
            <person name="Bruneel O."/>
            <person name="Chandler M."/>
            <person name="Cleiss J."/>
            <person name="Duran R."/>
            <person name="Elbaz-Poulichet F."/>
            <person name="Fonknechten N."/>
            <person name="Lauga B."/>
            <person name="Mornico D."/>
            <person name="Ortet P."/>
            <person name="Schaeffer C."/>
            <person name="Siguier P."/>
            <person name="Alexander Thil Smith A."/>
            <person name="Van Dorsselaer A."/>
            <person name="Weissenbach J."/>
            <person name="Medigue C."/>
            <person name="Le Paslier D."/>
        </authorList>
    </citation>
    <scope>NUCLEOTIDE SEQUENCE</scope>
</reference>
<proteinExistence type="predicted"/>
<gene>
    <name evidence="1" type="ORF">CARN2_2057</name>
</gene>
<name>E6PLI9_9ZZZZ</name>
<protein>
    <submittedName>
        <fullName evidence="1">Uncharacterized protein</fullName>
    </submittedName>
</protein>